<reference evidence="1 2" key="1">
    <citation type="submission" date="2019-11" db="EMBL/GenBank/DDBJ databases">
        <title>Spirosoma endbachense sp. nov., isolated from a natural salt meadow.</title>
        <authorList>
            <person name="Rojas J."/>
            <person name="Ambika Manirajan B."/>
            <person name="Ratering S."/>
            <person name="Suarez C."/>
            <person name="Geissler-Plaum R."/>
            <person name="Schnell S."/>
        </authorList>
    </citation>
    <scope>NUCLEOTIDE SEQUENCE [LARGE SCALE GENOMIC DNA]</scope>
    <source>
        <strain evidence="1 2">I-24</strain>
    </source>
</reference>
<evidence type="ECO:0008006" key="3">
    <source>
        <dbReference type="Google" id="ProtNLM"/>
    </source>
</evidence>
<name>A0A6P1W8K4_9BACT</name>
<dbReference type="AlphaFoldDB" id="A0A6P1W8K4"/>
<proteinExistence type="predicted"/>
<evidence type="ECO:0000313" key="2">
    <source>
        <dbReference type="Proteomes" id="UP000464577"/>
    </source>
</evidence>
<protein>
    <recommendedName>
        <fullName evidence="3">Carboxypeptidase-like regulatory domain-containing protein</fullName>
    </recommendedName>
</protein>
<dbReference type="Proteomes" id="UP000464577">
    <property type="component" value="Chromosome"/>
</dbReference>
<sequence>MKTILLIPLITIRMLFVKGVLLASLLLLARLSVAQTFHGQIGDNLTYKPLPEASLWVKDKPIRVQVDSTGNFEMDLSSVADTDLVLISCSGYLSKVLLKQELIDAWYDIKLSPVKTLDVAGLNAEKPEGLSTKRSLKVSWYQSGSVSGDSDFNNCPTKSGDFSAFGSEPLWVILEWSSDAGSTTGGVNRSSD</sequence>
<dbReference type="KEGG" id="senf:GJR95_36775"/>
<keyword evidence="2" id="KW-1185">Reference proteome</keyword>
<dbReference type="SUPFAM" id="SSF49464">
    <property type="entry name" value="Carboxypeptidase regulatory domain-like"/>
    <property type="match status" value="1"/>
</dbReference>
<evidence type="ECO:0000313" key="1">
    <source>
        <dbReference type="EMBL" id="QHW00241.1"/>
    </source>
</evidence>
<gene>
    <name evidence="1" type="ORF">GJR95_36775</name>
</gene>
<accession>A0A6P1W8K4</accession>
<organism evidence="1 2">
    <name type="scientific">Spirosoma endbachense</name>
    <dbReference type="NCBI Taxonomy" id="2666025"/>
    <lineage>
        <taxon>Bacteria</taxon>
        <taxon>Pseudomonadati</taxon>
        <taxon>Bacteroidota</taxon>
        <taxon>Cytophagia</taxon>
        <taxon>Cytophagales</taxon>
        <taxon>Cytophagaceae</taxon>
        <taxon>Spirosoma</taxon>
    </lineage>
</organism>
<dbReference type="InterPro" id="IPR008969">
    <property type="entry name" value="CarboxyPept-like_regulatory"/>
</dbReference>
<dbReference type="RefSeq" id="WP_162390631.1">
    <property type="nucleotide sequence ID" value="NZ_CP045997.1"/>
</dbReference>
<dbReference type="EMBL" id="CP045997">
    <property type="protein sequence ID" value="QHW00241.1"/>
    <property type="molecule type" value="Genomic_DNA"/>
</dbReference>